<sequence length="137" mass="14902">MRPVVQKEIAGCGIASVAALAGVSYEQARAVAATLGISAADPRLWSQTAHVRQLLAHFGLRAAPGEATFQSWAALPPLALLATKWHLERGQPFWHWAVFARGPDGPVVLDSKQALRSNIRTDFGRIKPKWFIAVSRP</sequence>
<dbReference type="EMBL" id="JAAMOW010000010">
    <property type="protein sequence ID" value="NGY06705.1"/>
    <property type="molecule type" value="Genomic_DNA"/>
</dbReference>
<dbReference type="AlphaFoldDB" id="A0A6M2BWP0"/>
<proteinExistence type="predicted"/>
<comment type="caution">
    <text evidence="1">The sequence shown here is derived from an EMBL/GenBank/DDBJ whole genome shotgun (WGS) entry which is preliminary data.</text>
</comment>
<name>A0A6M2BWP0_9GAMM</name>
<gene>
    <name evidence="1" type="ORF">G7Y85_18175</name>
</gene>
<reference evidence="1 2" key="1">
    <citation type="journal article" date="2014" name="Int. J. Syst. Evol. Microbiol.">
        <title>Solimonas terrae sp. nov., isolated from soil.</title>
        <authorList>
            <person name="Kim S.J."/>
            <person name="Moon J.Y."/>
            <person name="Weon H.Y."/>
            <person name="Ahn J.H."/>
            <person name="Chen W.M."/>
            <person name="Kwon S.W."/>
        </authorList>
    </citation>
    <scope>NUCLEOTIDE SEQUENCE [LARGE SCALE GENOMIC DNA]</scope>
    <source>
        <strain evidence="1 2">KIS83-12</strain>
    </source>
</reference>
<evidence type="ECO:0000313" key="2">
    <source>
        <dbReference type="Proteomes" id="UP000472676"/>
    </source>
</evidence>
<keyword evidence="2" id="KW-1185">Reference proteome</keyword>
<dbReference type="Proteomes" id="UP000472676">
    <property type="component" value="Unassembled WGS sequence"/>
</dbReference>
<evidence type="ECO:0008006" key="3">
    <source>
        <dbReference type="Google" id="ProtNLM"/>
    </source>
</evidence>
<protein>
    <recommendedName>
        <fullName evidence="3">Peptidase C39 domain-containing protein</fullName>
    </recommendedName>
</protein>
<evidence type="ECO:0000313" key="1">
    <source>
        <dbReference type="EMBL" id="NGY06705.1"/>
    </source>
</evidence>
<accession>A0A6M2BWP0</accession>
<organism evidence="1 2">
    <name type="scientific">Solimonas terrae</name>
    <dbReference type="NCBI Taxonomy" id="1396819"/>
    <lineage>
        <taxon>Bacteria</taxon>
        <taxon>Pseudomonadati</taxon>
        <taxon>Pseudomonadota</taxon>
        <taxon>Gammaproteobacteria</taxon>
        <taxon>Nevskiales</taxon>
        <taxon>Nevskiaceae</taxon>
        <taxon>Solimonas</taxon>
    </lineage>
</organism>